<evidence type="ECO:0000259" key="1">
    <source>
        <dbReference type="PROSITE" id="PS50910"/>
    </source>
</evidence>
<evidence type="ECO:0000313" key="2">
    <source>
        <dbReference type="EMBL" id="OGL46969.1"/>
    </source>
</evidence>
<dbReference type="Gene3D" id="1.20.120.330">
    <property type="entry name" value="Nucleotidyltransferases domain 2"/>
    <property type="match status" value="1"/>
</dbReference>
<feature type="domain" description="HEPN" evidence="1">
    <location>
        <begin position="9"/>
        <end position="121"/>
    </location>
</feature>
<reference evidence="2 3" key="1">
    <citation type="journal article" date="2016" name="Nat. Commun.">
        <title>Thousands of microbial genomes shed light on interconnected biogeochemical processes in an aquifer system.</title>
        <authorList>
            <person name="Anantharaman K."/>
            <person name="Brown C.T."/>
            <person name="Hug L.A."/>
            <person name="Sharon I."/>
            <person name="Castelle C.J."/>
            <person name="Probst A.J."/>
            <person name="Thomas B.C."/>
            <person name="Singh A."/>
            <person name="Wilkins M.J."/>
            <person name="Karaoz U."/>
            <person name="Brodie E.L."/>
            <person name="Williams K.H."/>
            <person name="Hubbard S.S."/>
            <person name="Banfield J.F."/>
        </authorList>
    </citation>
    <scope>NUCLEOTIDE SEQUENCE [LARGE SCALE GENOMIC DNA]</scope>
</reference>
<dbReference type="PROSITE" id="PS50910">
    <property type="entry name" value="HEPN"/>
    <property type="match status" value="1"/>
</dbReference>
<protein>
    <submittedName>
        <fullName evidence="2">DNA-binding protein</fullName>
    </submittedName>
</protein>
<name>A0A1F7RZK0_9BACT</name>
<accession>A0A1F7RZK0</accession>
<proteinExistence type="predicted"/>
<keyword evidence="2" id="KW-0238">DNA-binding</keyword>
<gene>
    <name evidence="2" type="ORF">A2161_09400</name>
</gene>
<dbReference type="SUPFAM" id="SSF81593">
    <property type="entry name" value="Nucleotidyltransferase substrate binding subunit/domain"/>
    <property type="match status" value="1"/>
</dbReference>
<dbReference type="InterPro" id="IPR007842">
    <property type="entry name" value="HEPN_dom"/>
</dbReference>
<dbReference type="Proteomes" id="UP000179266">
    <property type="component" value="Unassembled WGS sequence"/>
</dbReference>
<dbReference type="AlphaFoldDB" id="A0A1F7RZK0"/>
<comment type="caution">
    <text evidence="2">The sequence shown here is derived from an EMBL/GenBank/DDBJ whole genome shotgun (WGS) entry which is preliminary data.</text>
</comment>
<dbReference type="SMART" id="SM00748">
    <property type="entry name" value="HEPN"/>
    <property type="match status" value="1"/>
</dbReference>
<dbReference type="Pfam" id="PF05168">
    <property type="entry name" value="HEPN"/>
    <property type="match status" value="1"/>
</dbReference>
<dbReference type="EMBL" id="MGDD01000104">
    <property type="protein sequence ID" value="OGL46969.1"/>
    <property type="molecule type" value="Genomic_DNA"/>
</dbReference>
<sequence length="130" mass="14820">MSERSKDWLWQAERDLNHAKNSKTAGDYEWACFAAQQAAEKAIKAVFQAHHMEGWGHVLIKLMEELKQVVSHVSEELMEASRNLDKFYIPTRYPNGFAAGAPGQFYSEKDSNEAIHYASIIIEFSKNKIG</sequence>
<evidence type="ECO:0000313" key="3">
    <source>
        <dbReference type="Proteomes" id="UP000179266"/>
    </source>
</evidence>
<dbReference type="GO" id="GO:0003677">
    <property type="term" value="F:DNA binding"/>
    <property type="evidence" value="ECO:0007669"/>
    <property type="project" value="UniProtKB-KW"/>
</dbReference>
<organism evidence="2 3">
    <name type="scientific">Candidatus Schekmanbacteria bacterium RBG_13_48_7</name>
    <dbReference type="NCBI Taxonomy" id="1817878"/>
    <lineage>
        <taxon>Bacteria</taxon>
        <taxon>Candidatus Schekmaniibacteriota</taxon>
    </lineage>
</organism>